<dbReference type="Gene3D" id="3.30.565.10">
    <property type="entry name" value="Histidine kinase-like ATPase, C-terminal domain"/>
    <property type="match status" value="1"/>
</dbReference>
<dbReference type="InterPro" id="IPR003594">
    <property type="entry name" value="HATPase_dom"/>
</dbReference>
<proteinExistence type="predicted"/>
<dbReference type="SUPFAM" id="SSF55874">
    <property type="entry name" value="ATPase domain of HSP90 chaperone/DNA topoisomerase II/histidine kinase"/>
    <property type="match status" value="1"/>
</dbReference>
<dbReference type="PANTHER" id="PTHR35526:SF3">
    <property type="entry name" value="ANTI-SIGMA-F FACTOR RSBW"/>
    <property type="match status" value="1"/>
</dbReference>
<dbReference type="RefSeq" id="WP_093823852.1">
    <property type="nucleotide sequence ID" value="NZ_JAVRES010000034.1"/>
</dbReference>
<evidence type="ECO:0000313" key="5">
    <source>
        <dbReference type="Proteomes" id="UP001183535"/>
    </source>
</evidence>
<keyword evidence="4" id="KW-0547">Nucleotide-binding</keyword>
<name>A0ABD5EZ07_9ACTN</name>
<gene>
    <name evidence="4" type="ORF">RM877_35520</name>
</gene>
<evidence type="ECO:0000256" key="1">
    <source>
        <dbReference type="ARBA" id="ARBA00022527"/>
    </source>
</evidence>
<comment type="caution">
    <text evidence="4">The sequence shown here is derived from an EMBL/GenBank/DDBJ whole genome shotgun (WGS) entry which is preliminary data.</text>
</comment>
<dbReference type="GO" id="GO:0005524">
    <property type="term" value="F:ATP binding"/>
    <property type="evidence" value="ECO:0007669"/>
    <property type="project" value="UniProtKB-KW"/>
</dbReference>
<keyword evidence="1" id="KW-0808">Transferase</keyword>
<keyword evidence="5" id="KW-1185">Reference proteome</keyword>
<feature type="region of interest" description="Disordered" evidence="2">
    <location>
        <begin position="1"/>
        <end position="27"/>
    </location>
</feature>
<protein>
    <submittedName>
        <fullName evidence="4">ATP-binding protein</fullName>
    </submittedName>
</protein>
<feature type="region of interest" description="Disordered" evidence="2">
    <location>
        <begin position="151"/>
        <end position="172"/>
    </location>
</feature>
<keyword evidence="1" id="KW-0723">Serine/threonine-protein kinase</keyword>
<dbReference type="PANTHER" id="PTHR35526">
    <property type="entry name" value="ANTI-SIGMA-F FACTOR RSBW-RELATED"/>
    <property type="match status" value="1"/>
</dbReference>
<reference evidence="5" key="1">
    <citation type="submission" date="2023-07" db="EMBL/GenBank/DDBJ databases">
        <title>30 novel species of actinomycetes from the DSMZ collection.</title>
        <authorList>
            <person name="Nouioui I."/>
        </authorList>
    </citation>
    <scope>NUCLEOTIDE SEQUENCE [LARGE SCALE GENOMIC DNA]</scope>
    <source>
        <strain evidence="5">DSM 41981</strain>
    </source>
</reference>
<sequence>MNSTTSATAPLVGQGCKRRSSRPSKLGFDAAFTPERCRVAGARRMTASQLHLWHVSKSLTADVVVIVSELVTNAIQHGSGDVKLRVQCSADRLLVEVSDHNPAPARMRPVHDEDTRGRGLRMVDQLAMDWGVSDGGLTTWAALEIPLKTQAPSATARSRLQHPTARVSPPRI</sequence>
<accession>A0ABD5EZ07</accession>
<evidence type="ECO:0000259" key="3">
    <source>
        <dbReference type="Pfam" id="PF13581"/>
    </source>
</evidence>
<dbReference type="Pfam" id="PF13581">
    <property type="entry name" value="HATPase_c_2"/>
    <property type="match status" value="1"/>
</dbReference>
<dbReference type="InterPro" id="IPR036890">
    <property type="entry name" value="HATPase_C_sf"/>
</dbReference>
<dbReference type="AlphaFoldDB" id="A0ABD5EZ07"/>
<evidence type="ECO:0000256" key="2">
    <source>
        <dbReference type="SAM" id="MobiDB-lite"/>
    </source>
</evidence>
<feature type="domain" description="Histidine kinase/HSP90-like ATPase" evidence="3">
    <location>
        <begin position="38"/>
        <end position="140"/>
    </location>
</feature>
<dbReference type="GO" id="GO:0004674">
    <property type="term" value="F:protein serine/threonine kinase activity"/>
    <property type="evidence" value="ECO:0007669"/>
    <property type="project" value="UniProtKB-KW"/>
</dbReference>
<dbReference type="EMBL" id="JAVRES010000034">
    <property type="protein sequence ID" value="MDT0439982.1"/>
    <property type="molecule type" value="Genomic_DNA"/>
</dbReference>
<organism evidence="4 5">
    <name type="scientific">Streptomyces doudnae</name>
    <dbReference type="NCBI Taxonomy" id="3075536"/>
    <lineage>
        <taxon>Bacteria</taxon>
        <taxon>Bacillati</taxon>
        <taxon>Actinomycetota</taxon>
        <taxon>Actinomycetes</taxon>
        <taxon>Kitasatosporales</taxon>
        <taxon>Streptomycetaceae</taxon>
        <taxon>Streptomyces</taxon>
    </lineage>
</organism>
<keyword evidence="4" id="KW-0067">ATP-binding</keyword>
<evidence type="ECO:0000313" key="4">
    <source>
        <dbReference type="EMBL" id="MDT0439982.1"/>
    </source>
</evidence>
<dbReference type="Proteomes" id="UP001183535">
    <property type="component" value="Unassembled WGS sequence"/>
</dbReference>
<dbReference type="InterPro" id="IPR050267">
    <property type="entry name" value="Anti-sigma-factor_SerPK"/>
</dbReference>
<keyword evidence="1" id="KW-0418">Kinase</keyword>
<dbReference type="CDD" id="cd16936">
    <property type="entry name" value="HATPase_RsbW-like"/>
    <property type="match status" value="1"/>
</dbReference>